<dbReference type="Gene3D" id="6.10.250.330">
    <property type="match status" value="1"/>
</dbReference>
<dbReference type="AlphaFoldDB" id="A0A450TXS8"/>
<name>A0A450TXS8_9GAMM</name>
<evidence type="ECO:0000313" key="1">
    <source>
        <dbReference type="EMBL" id="VFJ74256.1"/>
    </source>
</evidence>
<sequence>MYTTYRLNTDELTPGFLDALETLFKHRAIEISVRDVEETQQDETTYLLGNPANRARLLKAVENVANKQNLVSVDSDDITHENRL</sequence>
<organism evidence="1">
    <name type="scientific">Candidatus Kentrum sp. FW</name>
    <dbReference type="NCBI Taxonomy" id="2126338"/>
    <lineage>
        <taxon>Bacteria</taxon>
        <taxon>Pseudomonadati</taxon>
        <taxon>Pseudomonadota</taxon>
        <taxon>Gammaproteobacteria</taxon>
        <taxon>Candidatus Kentrum</taxon>
    </lineage>
</organism>
<accession>A0A450TXS8</accession>
<dbReference type="EMBL" id="CAADFE010000060">
    <property type="protein sequence ID" value="VFJ74256.1"/>
    <property type="molecule type" value="Genomic_DNA"/>
</dbReference>
<protein>
    <submittedName>
        <fullName evidence="1">Antitoxin YefM</fullName>
    </submittedName>
</protein>
<gene>
    <name evidence="1" type="ORF">BECKFW1821C_GA0114237_10606</name>
</gene>
<reference evidence="1" key="1">
    <citation type="submission" date="2019-02" db="EMBL/GenBank/DDBJ databases">
        <authorList>
            <person name="Gruber-Vodicka R. H."/>
            <person name="Seah K. B. B."/>
        </authorList>
    </citation>
    <scope>NUCLEOTIDE SEQUENCE</scope>
    <source>
        <strain evidence="1">BECK_BZ131</strain>
    </source>
</reference>
<proteinExistence type="predicted"/>